<keyword evidence="6" id="KW-0326">Glycosidase</keyword>
<evidence type="ECO:0000256" key="6">
    <source>
        <dbReference type="ARBA" id="ARBA00023295"/>
    </source>
</evidence>
<evidence type="ECO:0000256" key="2">
    <source>
        <dbReference type="ARBA" id="ARBA00018852"/>
    </source>
</evidence>
<sequence length="285" mass="31278">MMPQNCATLSAPELLNYLLTYLYVEEQGPSALPHLDDHKVLREACLPPAIAKEDYQGKRAQLRALENVRPAHEVSADFIAAESALFALERQINPPITVDSLPNYAGFLLYQGDITKLKCDAIVNAANTSMLGCFIPGHHCIDNCIHSAAGVQLRQCCAKKMQALHRQAHVAEVIVTPGFNLPCTYVLHVTGPMVVGKLQPQDEAQLRACYEHLIATALELQVHTLAFCCLSTGVFAFPQDKAAQIAVDTCRKLQAHLQAQALTPIFCVFTAYQRALYVQALSQPD</sequence>
<reference evidence="10" key="2">
    <citation type="submission" date="2021-04" db="EMBL/GenBank/DDBJ databases">
        <authorList>
            <person name="Gilroy R."/>
        </authorList>
    </citation>
    <scope>NUCLEOTIDE SEQUENCE</scope>
    <source>
        <strain evidence="10">687</strain>
    </source>
</reference>
<comment type="caution">
    <text evidence="10">The sequence shown here is derived from an EMBL/GenBank/DDBJ whole genome shotgun (WGS) entry which is preliminary data.</text>
</comment>
<gene>
    <name evidence="10" type="ORF">IAA31_00665</name>
</gene>
<keyword evidence="4" id="KW-0378">Hydrolase</keyword>
<evidence type="ECO:0000256" key="3">
    <source>
        <dbReference type="ARBA" id="ARBA00022723"/>
    </source>
</evidence>
<evidence type="ECO:0000259" key="9">
    <source>
        <dbReference type="PROSITE" id="PS51154"/>
    </source>
</evidence>
<evidence type="ECO:0000313" key="11">
    <source>
        <dbReference type="Proteomes" id="UP000824150"/>
    </source>
</evidence>
<keyword evidence="5" id="KW-0862">Zinc</keyword>
<comment type="catalytic activity">
    <reaction evidence="7">
        <text>4-O-(ADP-D-ribosyl)-L-aspartyl-[protein] + H2O = L-aspartyl-[protein] + ADP-D-ribose + H(+)</text>
        <dbReference type="Rhea" id="RHEA:54428"/>
        <dbReference type="Rhea" id="RHEA-COMP:9867"/>
        <dbReference type="Rhea" id="RHEA-COMP:13832"/>
        <dbReference type="ChEBI" id="CHEBI:15377"/>
        <dbReference type="ChEBI" id="CHEBI:15378"/>
        <dbReference type="ChEBI" id="CHEBI:29961"/>
        <dbReference type="ChEBI" id="CHEBI:57967"/>
        <dbReference type="ChEBI" id="CHEBI:138102"/>
    </reaction>
    <physiologicalReaction direction="left-to-right" evidence="7">
        <dbReference type="Rhea" id="RHEA:54429"/>
    </physiologicalReaction>
</comment>
<dbReference type="InterPro" id="IPR002589">
    <property type="entry name" value="Macro_dom"/>
</dbReference>
<evidence type="ECO:0000256" key="8">
    <source>
        <dbReference type="ARBA" id="ARBA00093459"/>
    </source>
</evidence>
<accession>A0A9E2NRE1</accession>
<protein>
    <recommendedName>
        <fullName evidence="2">Protein-ADP-ribose hydrolase</fullName>
    </recommendedName>
</protein>
<evidence type="ECO:0000256" key="7">
    <source>
        <dbReference type="ARBA" id="ARBA00048482"/>
    </source>
</evidence>
<dbReference type="SMART" id="SM00506">
    <property type="entry name" value="A1pp"/>
    <property type="match status" value="1"/>
</dbReference>
<dbReference type="Proteomes" id="UP000824150">
    <property type="component" value="Unassembled WGS sequence"/>
</dbReference>
<comment type="similarity">
    <text evidence="8">Belongs to the MacroD-type family. Zn-Macro subfamily.</text>
</comment>
<reference evidence="10" key="1">
    <citation type="journal article" date="2021" name="PeerJ">
        <title>Extensive microbial diversity within the chicken gut microbiome revealed by metagenomics and culture.</title>
        <authorList>
            <person name="Gilroy R."/>
            <person name="Ravi A."/>
            <person name="Getino M."/>
            <person name="Pursley I."/>
            <person name="Horton D.L."/>
            <person name="Alikhan N.F."/>
            <person name="Baker D."/>
            <person name="Gharbi K."/>
            <person name="Hall N."/>
            <person name="Watson M."/>
            <person name="Adriaenssens E.M."/>
            <person name="Foster-Nyarko E."/>
            <person name="Jarju S."/>
            <person name="Secka A."/>
            <person name="Antonio M."/>
            <person name="Oren A."/>
            <person name="Chaudhuri R.R."/>
            <person name="La Ragione R."/>
            <person name="Hildebrand F."/>
            <person name="Pallen M.J."/>
        </authorList>
    </citation>
    <scope>NUCLEOTIDE SEQUENCE</scope>
    <source>
        <strain evidence="10">687</strain>
    </source>
</reference>
<dbReference type="PROSITE" id="PS51154">
    <property type="entry name" value="MACRO"/>
    <property type="match status" value="1"/>
</dbReference>
<organism evidence="10 11">
    <name type="scientific">Candidatus Anaerobiospirillum merdipullorum</name>
    <dbReference type="NCBI Taxonomy" id="2838450"/>
    <lineage>
        <taxon>Bacteria</taxon>
        <taxon>Pseudomonadati</taxon>
        <taxon>Pseudomonadota</taxon>
        <taxon>Gammaproteobacteria</taxon>
        <taxon>Aeromonadales</taxon>
        <taxon>Succinivibrionaceae</taxon>
        <taxon>Anaerobiospirillum</taxon>
    </lineage>
</organism>
<dbReference type="PANTHER" id="PTHR11106">
    <property type="entry name" value="GANGLIOSIDE INDUCED DIFFERENTIATION ASSOCIATED PROTEIN 2-RELATED"/>
    <property type="match status" value="1"/>
</dbReference>
<dbReference type="GO" id="GO:0016798">
    <property type="term" value="F:hydrolase activity, acting on glycosyl bonds"/>
    <property type="evidence" value="ECO:0007669"/>
    <property type="project" value="UniProtKB-KW"/>
</dbReference>
<feature type="domain" description="Macro" evidence="9">
    <location>
        <begin position="94"/>
        <end position="285"/>
    </location>
</feature>
<dbReference type="InterPro" id="IPR043472">
    <property type="entry name" value="Macro_dom-like"/>
</dbReference>
<evidence type="ECO:0000313" key="10">
    <source>
        <dbReference type="EMBL" id="MBU3825993.1"/>
    </source>
</evidence>
<name>A0A9E2NRE1_9GAMM</name>
<proteinExistence type="inferred from homology"/>
<evidence type="ECO:0000256" key="1">
    <source>
        <dbReference type="ARBA" id="ARBA00001947"/>
    </source>
</evidence>
<dbReference type="SUPFAM" id="SSF52949">
    <property type="entry name" value="Macro domain-like"/>
    <property type="match status" value="1"/>
</dbReference>
<dbReference type="Gene3D" id="3.40.220.10">
    <property type="entry name" value="Leucine Aminopeptidase, subunit E, domain 1"/>
    <property type="match status" value="1"/>
</dbReference>
<evidence type="ECO:0000256" key="5">
    <source>
        <dbReference type="ARBA" id="ARBA00022833"/>
    </source>
</evidence>
<dbReference type="AlphaFoldDB" id="A0A9E2NRE1"/>
<keyword evidence="3" id="KW-0479">Metal-binding</keyword>
<dbReference type="EMBL" id="JAHLFG010000007">
    <property type="protein sequence ID" value="MBU3825993.1"/>
    <property type="molecule type" value="Genomic_DNA"/>
</dbReference>
<dbReference type="Pfam" id="PF01661">
    <property type="entry name" value="Macro"/>
    <property type="match status" value="1"/>
</dbReference>
<dbReference type="GO" id="GO:0046872">
    <property type="term" value="F:metal ion binding"/>
    <property type="evidence" value="ECO:0007669"/>
    <property type="project" value="UniProtKB-KW"/>
</dbReference>
<evidence type="ECO:0000256" key="4">
    <source>
        <dbReference type="ARBA" id="ARBA00022801"/>
    </source>
</evidence>
<comment type="cofactor">
    <cofactor evidence="1">
        <name>Zn(2+)</name>
        <dbReference type="ChEBI" id="CHEBI:29105"/>
    </cofactor>
</comment>
<dbReference type="PANTHER" id="PTHR11106:SF121">
    <property type="entry name" value="ADP-RIBOSE 1''-PHOSPHATE PHOSPHATASE"/>
    <property type="match status" value="1"/>
</dbReference>